<evidence type="ECO:0000256" key="3">
    <source>
        <dbReference type="ARBA" id="ARBA00022676"/>
    </source>
</evidence>
<dbReference type="InterPro" id="IPR050297">
    <property type="entry name" value="LipidA_mod_glycosyltrf_83"/>
</dbReference>
<keyword evidence="12" id="KW-1185">Reference proteome</keyword>
<keyword evidence="5 9" id="KW-0812">Transmembrane</keyword>
<protein>
    <submittedName>
        <fullName evidence="11">Glycosyltransferase family 39 protein</fullName>
    </submittedName>
</protein>
<dbReference type="GO" id="GO:0005886">
    <property type="term" value="C:plasma membrane"/>
    <property type="evidence" value="ECO:0007669"/>
    <property type="project" value="UniProtKB-SubCell"/>
</dbReference>
<evidence type="ECO:0000256" key="6">
    <source>
        <dbReference type="ARBA" id="ARBA00022989"/>
    </source>
</evidence>
<feature type="transmembrane region" description="Helical" evidence="9">
    <location>
        <begin position="313"/>
        <end position="331"/>
    </location>
</feature>
<evidence type="ECO:0000256" key="8">
    <source>
        <dbReference type="SAM" id="MobiDB-lite"/>
    </source>
</evidence>
<keyword evidence="2" id="KW-1003">Cell membrane</keyword>
<comment type="subcellular location">
    <subcellularLocation>
        <location evidence="1">Cell membrane</location>
        <topology evidence="1">Multi-pass membrane protein</topology>
    </subcellularLocation>
</comment>
<dbReference type="RefSeq" id="WP_126724973.1">
    <property type="nucleotide sequence ID" value="NZ_RYZH01000014.1"/>
</dbReference>
<keyword evidence="3" id="KW-0328">Glycosyltransferase</keyword>
<feature type="domain" description="Glycosyltransferase RgtA/B/C/D-like" evidence="10">
    <location>
        <begin position="70"/>
        <end position="198"/>
    </location>
</feature>
<evidence type="ECO:0000256" key="1">
    <source>
        <dbReference type="ARBA" id="ARBA00004651"/>
    </source>
</evidence>
<evidence type="ECO:0000256" key="2">
    <source>
        <dbReference type="ARBA" id="ARBA00022475"/>
    </source>
</evidence>
<feature type="transmembrane region" description="Helical" evidence="9">
    <location>
        <begin position="261"/>
        <end position="283"/>
    </location>
</feature>
<keyword evidence="4 11" id="KW-0808">Transferase</keyword>
<dbReference type="EMBL" id="RYZH01000014">
    <property type="protein sequence ID" value="RUL88064.1"/>
    <property type="molecule type" value="Genomic_DNA"/>
</dbReference>
<evidence type="ECO:0000259" key="10">
    <source>
        <dbReference type="Pfam" id="PF13231"/>
    </source>
</evidence>
<evidence type="ECO:0000256" key="5">
    <source>
        <dbReference type="ARBA" id="ARBA00022692"/>
    </source>
</evidence>
<dbReference type="GO" id="GO:0016763">
    <property type="term" value="F:pentosyltransferase activity"/>
    <property type="evidence" value="ECO:0007669"/>
    <property type="project" value="TreeGrafter"/>
</dbReference>
<sequence>MPRIVDRAALGLLLAATFGLRAWLPDQPIVENYVGRQVPTAMVARNLERGSGFLRPQLDTGPFPNLFLVEPPVYASIVAGVSRAAGWPIGRSGRLVSALATSLGAWGLFGLVRRREGESVALLSVVVFATMPVMIRYGRAVQPDAMMIGTQLAALRCWDAFAAGRGRGWLLVGWPMLAASLALKVTSAFVLVPLAVILGQRRTRGIALAASAIGPAVLWYLYAAGALAAGEGSRASLDNGRIWLSVLVPSALLRAETYRSAASYLIGRTFTPIGLVMAGLGWWRRPVDRLWWVWGVSAALTLVALAGKWHHEYYWMVLAPVLSVGIARGLARLAAPGRLGSGGAWAVGAGGLVLAGLCSASTWQTPAEWRSLPEAAEAVRRHVPPGAMLVAPEALLFEADRLGCRLEHPIPAAQRAAGEWGGRLDDPADPLALVEFYRSRGASFLADLGPGPEDDPDPRRAAIREQARRRYRVLDDRPGVFVAKLVPGPEADGAFHAEQEARSVRSLPQGPGRQPGDPADAPALEARGAPGRHADGL</sequence>
<feature type="transmembrane region" description="Helical" evidence="9">
    <location>
        <begin position="206"/>
        <end position="229"/>
    </location>
</feature>
<evidence type="ECO:0000313" key="11">
    <source>
        <dbReference type="EMBL" id="RUL88064.1"/>
    </source>
</evidence>
<feature type="transmembrane region" description="Helical" evidence="9">
    <location>
        <begin position="176"/>
        <end position="199"/>
    </location>
</feature>
<feature type="transmembrane region" description="Helical" evidence="9">
    <location>
        <begin position="119"/>
        <end position="137"/>
    </location>
</feature>
<dbReference type="PANTHER" id="PTHR33908:SF11">
    <property type="entry name" value="MEMBRANE PROTEIN"/>
    <property type="match status" value="1"/>
</dbReference>
<keyword evidence="7 9" id="KW-0472">Membrane</keyword>
<dbReference type="Pfam" id="PF13231">
    <property type="entry name" value="PMT_2"/>
    <property type="match status" value="1"/>
</dbReference>
<reference evidence="11 12" key="1">
    <citation type="submission" date="2018-12" db="EMBL/GenBank/DDBJ databases">
        <authorList>
            <person name="Toschakov S.V."/>
        </authorList>
    </citation>
    <scope>NUCLEOTIDE SEQUENCE [LARGE SCALE GENOMIC DNA]</scope>
    <source>
        <strain evidence="11 12">GM2012</strain>
    </source>
</reference>
<feature type="transmembrane region" description="Helical" evidence="9">
    <location>
        <begin position="343"/>
        <end position="363"/>
    </location>
</feature>
<evidence type="ECO:0000256" key="9">
    <source>
        <dbReference type="SAM" id="Phobius"/>
    </source>
</evidence>
<accession>A0A432MKW2</accession>
<feature type="transmembrane region" description="Helical" evidence="9">
    <location>
        <begin position="290"/>
        <end position="307"/>
    </location>
</feature>
<dbReference type="PANTHER" id="PTHR33908">
    <property type="entry name" value="MANNOSYLTRANSFERASE YKCB-RELATED"/>
    <property type="match status" value="1"/>
</dbReference>
<keyword evidence="6 9" id="KW-1133">Transmembrane helix</keyword>
<name>A0A432MKW2_9BACT</name>
<dbReference type="InterPro" id="IPR038731">
    <property type="entry name" value="RgtA/B/C-like"/>
</dbReference>
<dbReference type="AlphaFoldDB" id="A0A432MKW2"/>
<feature type="region of interest" description="Disordered" evidence="8">
    <location>
        <begin position="492"/>
        <end position="537"/>
    </location>
</feature>
<dbReference type="OrthoDB" id="264512at2"/>
<comment type="caution">
    <text evidence="11">The sequence shown here is derived from an EMBL/GenBank/DDBJ whole genome shotgun (WGS) entry which is preliminary data.</text>
</comment>
<evidence type="ECO:0000256" key="7">
    <source>
        <dbReference type="ARBA" id="ARBA00023136"/>
    </source>
</evidence>
<reference evidence="11 12" key="2">
    <citation type="submission" date="2019-01" db="EMBL/GenBank/DDBJ databases">
        <title>Tautonia sociabilis, a novel thermotolerant planctomycete of Isosphaeraceae family, isolated from a 4000 m deep subterranean habitat.</title>
        <authorList>
            <person name="Kovaleva O.L."/>
            <person name="Elcheninov A.G."/>
            <person name="Van Heerden E."/>
            <person name="Toshchakov S.V."/>
            <person name="Novikov A."/>
            <person name="Bonch-Osmolovskaya E.A."/>
            <person name="Kublanov I.V."/>
        </authorList>
    </citation>
    <scope>NUCLEOTIDE SEQUENCE [LARGE SCALE GENOMIC DNA]</scope>
    <source>
        <strain evidence="11 12">GM2012</strain>
    </source>
</reference>
<proteinExistence type="predicted"/>
<feature type="compositionally biased region" description="Basic and acidic residues" evidence="8">
    <location>
        <begin position="493"/>
        <end position="503"/>
    </location>
</feature>
<dbReference type="GO" id="GO:0009103">
    <property type="term" value="P:lipopolysaccharide biosynthetic process"/>
    <property type="evidence" value="ECO:0007669"/>
    <property type="project" value="UniProtKB-ARBA"/>
</dbReference>
<organism evidence="11 12">
    <name type="scientific">Tautonia sociabilis</name>
    <dbReference type="NCBI Taxonomy" id="2080755"/>
    <lineage>
        <taxon>Bacteria</taxon>
        <taxon>Pseudomonadati</taxon>
        <taxon>Planctomycetota</taxon>
        <taxon>Planctomycetia</taxon>
        <taxon>Isosphaerales</taxon>
        <taxon>Isosphaeraceae</taxon>
        <taxon>Tautonia</taxon>
    </lineage>
</organism>
<gene>
    <name evidence="11" type="ORF">TsocGM_08970</name>
</gene>
<feature type="transmembrane region" description="Helical" evidence="9">
    <location>
        <begin position="95"/>
        <end position="112"/>
    </location>
</feature>
<evidence type="ECO:0000256" key="4">
    <source>
        <dbReference type="ARBA" id="ARBA00022679"/>
    </source>
</evidence>
<evidence type="ECO:0000313" key="12">
    <source>
        <dbReference type="Proteomes" id="UP000280296"/>
    </source>
</evidence>
<dbReference type="Proteomes" id="UP000280296">
    <property type="component" value="Unassembled WGS sequence"/>
</dbReference>